<dbReference type="PANTHER" id="PTHR36966:SF1">
    <property type="entry name" value="REP-ASSOCIATED TYROSINE TRANSPOSASE"/>
    <property type="match status" value="1"/>
</dbReference>
<dbReference type="GO" id="GO:0043565">
    <property type="term" value="F:sequence-specific DNA binding"/>
    <property type="evidence" value="ECO:0007669"/>
    <property type="project" value="TreeGrafter"/>
</dbReference>
<name>A0A0G1DQD1_9BACT</name>
<evidence type="ECO:0000313" key="2">
    <source>
        <dbReference type="EMBL" id="KKS73031.1"/>
    </source>
</evidence>
<dbReference type="EMBL" id="LCEK01000002">
    <property type="protein sequence ID" value="KKS73031.1"/>
    <property type="molecule type" value="Genomic_DNA"/>
</dbReference>
<evidence type="ECO:0000259" key="1">
    <source>
        <dbReference type="SMART" id="SM01321"/>
    </source>
</evidence>
<dbReference type="GO" id="GO:0004803">
    <property type="term" value="F:transposase activity"/>
    <property type="evidence" value="ECO:0007669"/>
    <property type="project" value="InterPro"/>
</dbReference>
<dbReference type="InterPro" id="IPR036515">
    <property type="entry name" value="Transposase_17_sf"/>
</dbReference>
<dbReference type="InterPro" id="IPR052715">
    <property type="entry name" value="RAYT_transposase"/>
</dbReference>
<dbReference type="GO" id="GO:0006313">
    <property type="term" value="P:DNA transposition"/>
    <property type="evidence" value="ECO:0007669"/>
    <property type="project" value="InterPro"/>
</dbReference>
<dbReference type="SMART" id="SM01321">
    <property type="entry name" value="Y1_Tnp"/>
    <property type="match status" value="1"/>
</dbReference>
<sequence>MGTRGYFVTINAYNRMKYFTHKKIIESLIGYLQETSKVSFFDIVVYCFMPDHLHLVVEGKKEESNLLSFIHSFKQKSGFAFKKVHKQKLWATSFHDRTLRKSEDIRGVGRYTLANPVKANLVKHALEYPYSGSFVYDLKELVQSDIPAYYAQV</sequence>
<protein>
    <recommendedName>
        <fullName evidence="1">Transposase IS200-like domain-containing protein</fullName>
    </recommendedName>
</protein>
<comment type="caution">
    <text evidence="2">The sequence shown here is derived from an EMBL/GenBank/DDBJ whole genome shotgun (WGS) entry which is preliminary data.</text>
</comment>
<feature type="domain" description="Transposase IS200-like" evidence="1">
    <location>
        <begin position="1"/>
        <end position="115"/>
    </location>
</feature>
<dbReference type="Gene3D" id="3.30.70.1290">
    <property type="entry name" value="Transposase IS200-like"/>
    <property type="match status" value="1"/>
</dbReference>
<dbReference type="SUPFAM" id="SSF143422">
    <property type="entry name" value="Transposase IS200-like"/>
    <property type="match status" value="1"/>
</dbReference>
<dbReference type="AlphaFoldDB" id="A0A0G1DQD1"/>
<proteinExistence type="predicted"/>
<reference evidence="2 3" key="1">
    <citation type="journal article" date="2015" name="Nature">
        <title>rRNA introns, odd ribosomes, and small enigmatic genomes across a large radiation of phyla.</title>
        <authorList>
            <person name="Brown C.T."/>
            <person name="Hug L.A."/>
            <person name="Thomas B.C."/>
            <person name="Sharon I."/>
            <person name="Castelle C.J."/>
            <person name="Singh A."/>
            <person name="Wilkins M.J."/>
            <person name="Williams K.H."/>
            <person name="Banfield J.F."/>
        </authorList>
    </citation>
    <scope>NUCLEOTIDE SEQUENCE [LARGE SCALE GENOMIC DNA]</scope>
</reference>
<dbReference type="Pfam" id="PF01797">
    <property type="entry name" value="Y1_Tnp"/>
    <property type="match status" value="1"/>
</dbReference>
<accession>A0A0G1DQD1</accession>
<dbReference type="PANTHER" id="PTHR36966">
    <property type="entry name" value="REP-ASSOCIATED TYROSINE TRANSPOSASE"/>
    <property type="match status" value="1"/>
</dbReference>
<dbReference type="Proteomes" id="UP000033867">
    <property type="component" value="Unassembled WGS sequence"/>
</dbReference>
<gene>
    <name evidence="2" type="ORF">UV42_C0002G0011</name>
</gene>
<organism evidence="2 3">
    <name type="scientific">Candidatus Magasanikbacteria bacterium GW2011_GWE2_42_7</name>
    <dbReference type="NCBI Taxonomy" id="1619052"/>
    <lineage>
        <taxon>Bacteria</taxon>
        <taxon>Candidatus Magasanikiibacteriota</taxon>
    </lineage>
</organism>
<dbReference type="InterPro" id="IPR002686">
    <property type="entry name" value="Transposase_17"/>
</dbReference>
<dbReference type="NCBIfam" id="NF047646">
    <property type="entry name" value="REP_Tyr_transpos"/>
    <property type="match status" value="1"/>
</dbReference>
<evidence type="ECO:0000313" key="3">
    <source>
        <dbReference type="Proteomes" id="UP000033867"/>
    </source>
</evidence>